<reference evidence="7 8" key="1">
    <citation type="submission" date="2016-10" db="EMBL/GenBank/DDBJ databases">
        <authorList>
            <person name="de Groot N.N."/>
        </authorList>
    </citation>
    <scope>NUCLEOTIDE SEQUENCE [LARGE SCALE GENOMIC DNA]</scope>
    <source>
        <strain evidence="7 8">CGMCC 1.6133</strain>
    </source>
</reference>
<dbReference type="GO" id="GO:0032259">
    <property type="term" value="P:methylation"/>
    <property type="evidence" value="ECO:0007669"/>
    <property type="project" value="UniProtKB-KW"/>
</dbReference>
<evidence type="ECO:0000256" key="3">
    <source>
        <dbReference type="ARBA" id="ARBA00022688"/>
    </source>
</evidence>
<dbReference type="SUPFAM" id="SSF53335">
    <property type="entry name" value="S-adenosyl-L-methionine-dependent methyltransferases"/>
    <property type="match status" value="1"/>
</dbReference>
<dbReference type="GO" id="GO:0061542">
    <property type="term" value="F:3-demethylubiquinol 3-O-methyltransferase activity"/>
    <property type="evidence" value="ECO:0007669"/>
    <property type="project" value="UniProtKB-UniRule"/>
</dbReference>
<dbReference type="InterPro" id="IPR029063">
    <property type="entry name" value="SAM-dependent_MTases_sf"/>
</dbReference>
<evidence type="ECO:0000256" key="5">
    <source>
        <dbReference type="HAMAP-Rule" id="MF_00472"/>
    </source>
</evidence>
<dbReference type="Gene3D" id="3.40.50.150">
    <property type="entry name" value="Vaccinia Virus protein VP39"/>
    <property type="match status" value="1"/>
</dbReference>
<dbReference type="AlphaFoldDB" id="A0A1G8SIH2"/>
<dbReference type="EC" id="2.1.1.64" evidence="5"/>
<keyword evidence="1 5" id="KW-0489">Methyltransferase</keyword>
<keyword evidence="8" id="KW-1185">Reference proteome</keyword>
<dbReference type="GO" id="GO:0010420">
    <property type="term" value="F:polyprenyldihydroxybenzoate methyltransferase activity"/>
    <property type="evidence" value="ECO:0007669"/>
    <property type="project" value="InterPro"/>
</dbReference>
<organism evidence="7 8">
    <name type="scientific">Billgrantia gudaonensis</name>
    <dbReference type="NCBI Taxonomy" id="376427"/>
    <lineage>
        <taxon>Bacteria</taxon>
        <taxon>Pseudomonadati</taxon>
        <taxon>Pseudomonadota</taxon>
        <taxon>Gammaproteobacteria</taxon>
        <taxon>Oceanospirillales</taxon>
        <taxon>Halomonadaceae</taxon>
        <taxon>Billgrantia</taxon>
    </lineage>
</organism>
<dbReference type="STRING" id="376427.SAMN04487954_10410"/>
<evidence type="ECO:0000256" key="2">
    <source>
        <dbReference type="ARBA" id="ARBA00022679"/>
    </source>
</evidence>
<comment type="catalytic activity">
    <reaction evidence="5">
        <text>a 3-(all-trans-polyprenyl)benzene-1,2-diol + S-adenosyl-L-methionine = a 2-methoxy-6-(all-trans-polyprenyl)phenol + S-adenosyl-L-homocysteine + H(+)</text>
        <dbReference type="Rhea" id="RHEA:31411"/>
        <dbReference type="Rhea" id="RHEA-COMP:9550"/>
        <dbReference type="Rhea" id="RHEA-COMP:9551"/>
        <dbReference type="ChEBI" id="CHEBI:15378"/>
        <dbReference type="ChEBI" id="CHEBI:57856"/>
        <dbReference type="ChEBI" id="CHEBI:59789"/>
        <dbReference type="ChEBI" id="CHEBI:62729"/>
        <dbReference type="ChEBI" id="CHEBI:62731"/>
        <dbReference type="EC" id="2.1.1.222"/>
    </reaction>
</comment>
<dbReference type="Pfam" id="PF13489">
    <property type="entry name" value="Methyltransf_23"/>
    <property type="match status" value="1"/>
</dbReference>
<dbReference type="GO" id="GO:0102208">
    <property type="term" value="F:2-polyprenyl-6-hydroxyphenol methylase activity"/>
    <property type="evidence" value="ECO:0007669"/>
    <property type="project" value="UniProtKB-EC"/>
</dbReference>
<keyword evidence="7" id="KW-0830">Ubiquinone</keyword>
<dbReference type="NCBIfam" id="TIGR01983">
    <property type="entry name" value="UbiG"/>
    <property type="match status" value="1"/>
</dbReference>
<dbReference type="FunFam" id="3.40.50.150:FF:000028">
    <property type="entry name" value="Ubiquinone biosynthesis O-methyltransferase"/>
    <property type="match status" value="1"/>
</dbReference>
<dbReference type="PANTHER" id="PTHR43464">
    <property type="entry name" value="METHYLTRANSFERASE"/>
    <property type="match status" value="1"/>
</dbReference>
<protein>
    <recommendedName>
        <fullName evidence="5">Ubiquinone biosynthesis O-methyltransferase</fullName>
    </recommendedName>
    <alternativeName>
        <fullName evidence="5">2-polyprenyl-6-hydroxyphenol methylase</fullName>
        <ecNumber evidence="5">2.1.1.222</ecNumber>
    </alternativeName>
    <alternativeName>
        <fullName evidence="5">3-demethylubiquinone 3-O-methyltransferase</fullName>
        <ecNumber evidence="5">2.1.1.64</ecNumber>
    </alternativeName>
</protein>
<evidence type="ECO:0000256" key="6">
    <source>
        <dbReference type="SAM" id="MobiDB-lite"/>
    </source>
</evidence>
<evidence type="ECO:0000313" key="8">
    <source>
        <dbReference type="Proteomes" id="UP000198525"/>
    </source>
</evidence>
<comment type="catalytic activity">
    <reaction evidence="5">
        <text>a 3-demethylubiquinol + S-adenosyl-L-methionine = a ubiquinol + S-adenosyl-L-homocysteine + H(+)</text>
        <dbReference type="Rhea" id="RHEA:44380"/>
        <dbReference type="Rhea" id="RHEA-COMP:9566"/>
        <dbReference type="Rhea" id="RHEA-COMP:10914"/>
        <dbReference type="ChEBI" id="CHEBI:15378"/>
        <dbReference type="ChEBI" id="CHEBI:17976"/>
        <dbReference type="ChEBI" id="CHEBI:57856"/>
        <dbReference type="ChEBI" id="CHEBI:59789"/>
        <dbReference type="ChEBI" id="CHEBI:84422"/>
        <dbReference type="EC" id="2.1.1.64"/>
    </reaction>
</comment>
<feature type="region of interest" description="Disordered" evidence="6">
    <location>
        <begin position="1"/>
        <end position="22"/>
    </location>
</feature>
<feature type="binding site" evidence="5">
    <location>
        <position position="95"/>
    </location>
    <ligand>
        <name>S-adenosyl-L-methionine</name>
        <dbReference type="ChEBI" id="CHEBI:59789"/>
    </ligand>
</feature>
<feature type="binding site" evidence="5">
    <location>
        <position position="74"/>
    </location>
    <ligand>
        <name>S-adenosyl-L-methionine</name>
        <dbReference type="ChEBI" id="CHEBI:59789"/>
    </ligand>
</feature>
<comment type="similarity">
    <text evidence="5">Belongs to the methyltransferase superfamily. UbiG/COQ3 family.</text>
</comment>
<dbReference type="EC" id="2.1.1.222" evidence="5"/>
<evidence type="ECO:0000256" key="1">
    <source>
        <dbReference type="ARBA" id="ARBA00022603"/>
    </source>
</evidence>
<evidence type="ECO:0000313" key="7">
    <source>
        <dbReference type="EMBL" id="SDJ28953.1"/>
    </source>
</evidence>
<dbReference type="EMBL" id="FNES01000004">
    <property type="protein sequence ID" value="SDJ28953.1"/>
    <property type="molecule type" value="Genomic_DNA"/>
</dbReference>
<keyword evidence="2 5" id="KW-0808">Transferase</keyword>
<dbReference type="PANTHER" id="PTHR43464:SF19">
    <property type="entry name" value="UBIQUINONE BIOSYNTHESIS O-METHYLTRANSFERASE, MITOCHONDRIAL"/>
    <property type="match status" value="1"/>
</dbReference>
<name>A0A1G8SIH2_9GAMM</name>
<accession>A0A1G8SIH2</accession>
<comment type="function">
    <text evidence="5">O-methyltransferase that catalyzes the 2 O-methylation steps in the ubiquinone biosynthetic pathway.</text>
</comment>
<dbReference type="HAMAP" id="MF_00472">
    <property type="entry name" value="UbiG"/>
    <property type="match status" value="1"/>
</dbReference>
<sequence length="253" mass="27789">MLMAARQTQGEARMSTSAPQTNVDPAEVAKFESLASRWWDPESEFKPLHDINPLRLDFIDARCGLAGRQVVDVGCGGGLLAEAMAHRGARVTGIDMGEAPLGVARLHARESGVEVDYQQASAEAMAEARPGEFDVVTCLEMLEHVPDPASVIRACATLVKPGGHVFFSTLNRNPKAYALAIIGAEYLLHMLPRGTHDYAKFIRPSELAGWCREAGLEVREQSGLVYNPLTRRYRLSASDVSVNYLMHCRREQP</sequence>
<dbReference type="UniPathway" id="UPA00232"/>
<evidence type="ECO:0000256" key="4">
    <source>
        <dbReference type="ARBA" id="ARBA00022691"/>
    </source>
</evidence>
<dbReference type="CDD" id="cd02440">
    <property type="entry name" value="AdoMet_MTases"/>
    <property type="match status" value="1"/>
</dbReference>
<comment type="pathway">
    <text evidence="5">Cofactor biosynthesis; ubiquinone biosynthesis.</text>
</comment>
<feature type="binding site" evidence="5">
    <location>
        <position position="55"/>
    </location>
    <ligand>
        <name>S-adenosyl-L-methionine</name>
        <dbReference type="ChEBI" id="CHEBI:59789"/>
    </ligand>
</feature>
<feature type="binding site" evidence="5">
    <location>
        <position position="139"/>
    </location>
    <ligand>
        <name>S-adenosyl-L-methionine</name>
        <dbReference type="ChEBI" id="CHEBI:59789"/>
    </ligand>
</feature>
<proteinExistence type="inferred from homology"/>
<keyword evidence="4 5" id="KW-0949">S-adenosyl-L-methionine</keyword>
<keyword evidence="3 5" id="KW-0831">Ubiquinone biosynthesis</keyword>
<gene>
    <name evidence="5" type="primary">ubiG</name>
    <name evidence="7" type="ORF">SAMN04487954_10410</name>
</gene>
<dbReference type="Proteomes" id="UP000198525">
    <property type="component" value="Unassembled WGS sequence"/>
</dbReference>
<dbReference type="InterPro" id="IPR010233">
    <property type="entry name" value="UbiG_MeTrfase"/>
</dbReference>